<name>K9YNP5_CYASC</name>
<dbReference type="EMBL" id="CP003940">
    <property type="protein sequence ID" value="AFZ47693.1"/>
    <property type="molecule type" value="Genomic_DNA"/>
</dbReference>
<accession>K9YNP5</accession>
<dbReference type="HOGENOM" id="CLU_000445_69_4_3"/>
<keyword evidence="1 2" id="KW-0597">Phosphoprotein</keyword>
<dbReference type="STRING" id="292563.Cyast_1737"/>
<dbReference type="SMART" id="SM00448">
    <property type="entry name" value="REC"/>
    <property type="match status" value="1"/>
</dbReference>
<evidence type="ECO:0000256" key="2">
    <source>
        <dbReference type="PROSITE-ProRule" id="PRU00169"/>
    </source>
</evidence>
<reference evidence="5" key="1">
    <citation type="journal article" date="2013" name="Proc. Natl. Acad. Sci. U.S.A.">
        <title>Improving the coverage of the cyanobacterial phylum using diversity-driven genome sequencing.</title>
        <authorList>
            <person name="Shih P.M."/>
            <person name="Wu D."/>
            <person name="Latifi A."/>
            <person name="Axen S.D."/>
            <person name="Fewer D.P."/>
            <person name="Talla E."/>
            <person name="Calteau A."/>
            <person name="Cai F."/>
            <person name="Tandeau de Marsac N."/>
            <person name="Rippka R."/>
            <person name="Herdman M."/>
            <person name="Sivonen K."/>
            <person name="Coursin T."/>
            <person name="Laurent T."/>
            <person name="Goodwin L."/>
            <person name="Nolan M."/>
            <person name="Davenport K.W."/>
            <person name="Han C.S."/>
            <person name="Rubin E.M."/>
            <person name="Eisen J.A."/>
            <person name="Woyke T."/>
            <person name="Gugger M."/>
            <person name="Kerfeld C.A."/>
        </authorList>
    </citation>
    <scope>NUCLEOTIDE SEQUENCE [LARGE SCALE GENOMIC DNA]</scope>
    <source>
        <strain evidence="5">ATCC 29140 / PCC 7202</strain>
    </source>
</reference>
<dbReference type="eggNOG" id="COG0784">
    <property type="taxonomic scope" value="Bacteria"/>
</dbReference>
<dbReference type="GO" id="GO:0000160">
    <property type="term" value="P:phosphorelay signal transduction system"/>
    <property type="evidence" value="ECO:0007669"/>
    <property type="project" value="InterPro"/>
</dbReference>
<evidence type="ECO:0000313" key="5">
    <source>
        <dbReference type="Proteomes" id="UP000010483"/>
    </source>
</evidence>
<evidence type="ECO:0000313" key="4">
    <source>
        <dbReference type="EMBL" id="AFZ47693.1"/>
    </source>
</evidence>
<dbReference type="Pfam" id="PF00072">
    <property type="entry name" value="Response_reg"/>
    <property type="match status" value="1"/>
</dbReference>
<dbReference type="InterPro" id="IPR011006">
    <property type="entry name" value="CheY-like_superfamily"/>
</dbReference>
<protein>
    <submittedName>
        <fullName evidence="4">Response regulator receiver protein</fullName>
    </submittedName>
</protein>
<dbReference type="CDD" id="cd00156">
    <property type="entry name" value="REC"/>
    <property type="match status" value="1"/>
</dbReference>
<feature type="domain" description="Response regulatory" evidence="3">
    <location>
        <begin position="5"/>
        <end position="121"/>
    </location>
</feature>
<organism evidence="4 5">
    <name type="scientific">Cyanobacterium stanieri (strain ATCC 29140 / PCC 7202)</name>
    <dbReference type="NCBI Taxonomy" id="292563"/>
    <lineage>
        <taxon>Bacteria</taxon>
        <taxon>Bacillati</taxon>
        <taxon>Cyanobacteriota</taxon>
        <taxon>Cyanophyceae</taxon>
        <taxon>Oscillatoriophycideae</taxon>
        <taxon>Chroococcales</taxon>
        <taxon>Geminocystaceae</taxon>
        <taxon>Cyanobacterium</taxon>
    </lineage>
</organism>
<evidence type="ECO:0000259" key="3">
    <source>
        <dbReference type="PROSITE" id="PS50110"/>
    </source>
</evidence>
<dbReference type="PATRIC" id="fig|292563.3.peg.1817"/>
<dbReference type="Proteomes" id="UP000010483">
    <property type="component" value="Chromosome"/>
</dbReference>
<dbReference type="AlphaFoldDB" id="K9YNP5"/>
<sequence length="185" mass="20970">MANRTILVIDDSMVIRRTVKDMLPPGKFDVVEAKDGLQGMELLKSNNPDMIMLDFFLPKMSGWDVYQEIQKNPQLRAIPLLLMSGRKDEVTDKIPEPFEYFAFLEKPFDQKQLVQGIRDAMERSKKLAQMLQQSASKQTTTAVASSGDSANVAKLNARIAHLEGEVDKLKKQMNQLVGFIKKKLQ</sequence>
<dbReference type="PANTHER" id="PTHR44591:SF23">
    <property type="entry name" value="CHEY SUBFAMILY"/>
    <property type="match status" value="1"/>
</dbReference>
<gene>
    <name evidence="4" type="ordered locus">Cyast_1737</name>
</gene>
<dbReference type="InterPro" id="IPR001789">
    <property type="entry name" value="Sig_transdc_resp-reg_receiver"/>
</dbReference>
<feature type="modified residue" description="4-aspartylphosphate" evidence="2">
    <location>
        <position position="54"/>
    </location>
</feature>
<dbReference type="InterPro" id="IPR050595">
    <property type="entry name" value="Bact_response_regulator"/>
</dbReference>
<dbReference type="PROSITE" id="PS50110">
    <property type="entry name" value="RESPONSE_REGULATORY"/>
    <property type="match status" value="1"/>
</dbReference>
<dbReference type="BioCyc" id="CSTA292563:G1353-1743-MONOMER"/>
<dbReference type="PANTHER" id="PTHR44591">
    <property type="entry name" value="STRESS RESPONSE REGULATOR PROTEIN 1"/>
    <property type="match status" value="1"/>
</dbReference>
<dbReference type="SUPFAM" id="SSF52172">
    <property type="entry name" value="CheY-like"/>
    <property type="match status" value="1"/>
</dbReference>
<dbReference type="KEGG" id="csn:Cyast_1737"/>
<proteinExistence type="predicted"/>
<keyword evidence="5" id="KW-1185">Reference proteome</keyword>
<dbReference type="Gene3D" id="3.40.50.2300">
    <property type="match status" value="1"/>
</dbReference>
<evidence type="ECO:0000256" key="1">
    <source>
        <dbReference type="ARBA" id="ARBA00022553"/>
    </source>
</evidence>